<evidence type="ECO:0000313" key="10">
    <source>
        <dbReference type="EMBL" id="GHF93523.1"/>
    </source>
</evidence>
<evidence type="ECO:0000256" key="1">
    <source>
        <dbReference type="ARBA" id="ARBA00004429"/>
    </source>
</evidence>
<comment type="similarity">
    <text evidence="2">Belongs to the UPF0208 family.</text>
</comment>
<keyword evidence="6 9" id="KW-0812">Transmembrane</keyword>
<evidence type="ECO:0000256" key="3">
    <source>
        <dbReference type="ARBA" id="ARBA00018831"/>
    </source>
</evidence>
<accession>A0A919BJP1</accession>
<reference evidence="10" key="2">
    <citation type="submission" date="2020-09" db="EMBL/GenBank/DDBJ databases">
        <authorList>
            <person name="Sun Q."/>
            <person name="Kim S."/>
        </authorList>
    </citation>
    <scope>NUCLEOTIDE SEQUENCE</scope>
    <source>
        <strain evidence="10">KCTC 42731</strain>
    </source>
</reference>
<dbReference type="EMBL" id="BNCK01000004">
    <property type="protein sequence ID" value="GHF93523.1"/>
    <property type="molecule type" value="Genomic_DNA"/>
</dbReference>
<comment type="caution">
    <text evidence="10">The sequence shown here is derived from an EMBL/GenBank/DDBJ whole genome shotgun (WGS) entry which is preliminary data.</text>
</comment>
<evidence type="ECO:0000256" key="6">
    <source>
        <dbReference type="ARBA" id="ARBA00022692"/>
    </source>
</evidence>
<feature type="transmembrane region" description="Helical" evidence="9">
    <location>
        <begin position="71"/>
        <end position="91"/>
    </location>
</feature>
<evidence type="ECO:0000256" key="9">
    <source>
        <dbReference type="SAM" id="Phobius"/>
    </source>
</evidence>
<dbReference type="NCBIfam" id="NF002493">
    <property type="entry name" value="PRK01816.1"/>
    <property type="match status" value="1"/>
</dbReference>
<keyword evidence="7 9" id="KW-1133">Transmembrane helix</keyword>
<dbReference type="InterPro" id="IPR007334">
    <property type="entry name" value="UPF0208"/>
</dbReference>
<keyword evidence="11" id="KW-1185">Reference proteome</keyword>
<keyword evidence="8 9" id="KW-0472">Membrane</keyword>
<gene>
    <name evidence="10" type="ORF">GCM10017161_22430</name>
</gene>
<dbReference type="AlphaFoldDB" id="A0A919BJP1"/>
<dbReference type="GO" id="GO:0005886">
    <property type="term" value="C:plasma membrane"/>
    <property type="evidence" value="ECO:0007669"/>
    <property type="project" value="UniProtKB-SubCell"/>
</dbReference>
<keyword evidence="5" id="KW-0997">Cell inner membrane</keyword>
<reference evidence="10" key="1">
    <citation type="journal article" date="2014" name="Int. J. Syst. Evol. Microbiol.">
        <title>Complete genome sequence of Corynebacterium casei LMG S-19264T (=DSM 44701T), isolated from a smear-ripened cheese.</title>
        <authorList>
            <consortium name="US DOE Joint Genome Institute (JGI-PGF)"/>
            <person name="Walter F."/>
            <person name="Albersmeier A."/>
            <person name="Kalinowski J."/>
            <person name="Ruckert C."/>
        </authorList>
    </citation>
    <scope>NUCLEOTIDE SEQUENCE</scope>
    <source>
        <strain evidence="10">KCTC 42731</strain>
    </source>
</reference>
<evidence type="ECO:0000256" key="2">
    <source>
        <dbReference type="ARBA" id="ARBA00009474"/>
    </source>
</evidence>
<proteinExistence type="inferred from homology"/>
<keyword evidence="4" id="KW-1003">Cell membrane</keyword>
<dbReference type="Pfam" id="PF04217">
    <property type="entry name" value="DUF412"/>
    <property type="match status" value="1"/>
</dbReference>
<evidence type="ECO:0000313" key="11">
    <source>
        <dbReference type="Proteomes" id="UP000623842"/>
    </source>
</evidence>
<evidence type="ECO:0000256" key="7">
    <source>
        <dbReference type="ARBA" id="ARBA00022989"/>
    </source>
</evidence>
<organism evidence="10 11">
    <name type="scientific">Thalassotalea marina</name>
    <dbReference type="NCBI Taxonomy" id="1673741"/>
    <lineage>
        <taxon>Bacteria</taxon>
        <taxon>Pseudomonadati</taxon>
        <taxon>Pseudomonadota</taxon>
        <taxon>Gammaproteobacteria</taxon>
        <taxon>Alteromonadales</taxon>
        <taxon>Colwelliaceae</taxon>
        <taxon>Thalassotalea</taxon>
    </lineage>
</organism>
<evidence type="ECO:0000256" key="8">
    <source>
        <dbReference type="ARBA" id="ARBA00023136"/>
    </source>
</evidence>
<comment type="subcellular location">
    <subcellularLocation>
        <location evidence="1">Cell inner membrane</location>
        <topology evidence="1">Multi-pass membrane protein</topology>
    </subcellularLocation>
</comment>
<evidence type="ECO:0000256" key="5">
    <source>
        <dbReference type="ARBA" id="ARBA00022519"/>
    </source>
</evidence>
<feature type="transmembrane region" description="Helical" evidence="9">
    <location>
        <begin position="47"/>
        <end position="65"/>
    </location>
</feature>
<name>A0A919BJP1_9GAMM</name>
<dbReference type="Proteomes" id="UP000623842">
    <property type="component" value="Unassembled WGS sequence"/>
</dbReference>
<evidence type="ECO:0000256" key="4">
    <source>
        <dbReference type="ARBA" id="ARBA00022475"/>
    </source>
</evidence>
<protein>
    <recommendedName>
        <fullName evidence="3">UPF0208 membrane protein YfbV</fullName>
    </recommendedName>
</protein>
<sequence length="143" mass="16313">MWPMNMSVVEIIKLGRKYMNLWPERSELAQYFSEYRAIQVARLACRYLPGVALFIFVMQLYLGGIQVLPQSIVYAVFILSIPIQALIMLGVKADKFLPPSLAAWYKEGVAKYNQRGGSIKLSMQKPRYVNLAELLKLSYTASN</sequence>